<proteinExistence type="predicted"/>
<dbReference type="SMART" id="SM00261">
    <property type="entry name" value="FU"/>
    <property type="match status" value="1"/>
</dbReference>
<reference evidence="2" key="1">
    <citation type="submission" date="2013-04" db="EMBL/GenBank/DDBJ databases">
        <title>The Genome Sequence of Fonticula alba ATCC 38817.</title>
        <authorList>
            <consortium name="The Broad Institute Genomics Platform"/>
            <person name="Russ C."/>
            <person name="Cuomo C."/>
            <person name="Burger G."/>
            <person name="Gray M.W."/>
            <person name="Holland P.W.H."/>
            <person name="King N."/>
            <person name="Lang F.B.F."/>
            <person name="Roger A.J."/>
            <person name="Ruiz-Trillo I."/>
            <person name="Brown M."/>
            <person name="Walker B."/>
            <person name="Young S."/>
            <person name="Zeng Q."/>
            <person name="Gargeya S."/>
            <person name="Fitzgerald M."/>
            <person name="Haas B."/>
            <person name="Abouelleil A."/>
            <person name="Allen A.W."/>
            <person name="Alvarado L."/>
            <person name="Arachchi H.M."/>
            <person name="Berlin A.M."/>
            <person name="Chapman S.B."/>
            <person name="Gainer-Dewar J."/>
            <person name="Goldberg J."/>
            <person name="Griggs A."/>
            <person name="Gujja S."/>
            <person name="Hansen M."/>
            <person name="Howarth C."/>
            <person name="Imamovic A."/>
            <person name="Ireland A."/>
            <person name="Larimer J."/>
            <person name="McCowan C."/>
            <person name="Murphy C."/>
            <person name="Pearson M."/>
            <person name="Poon T.W."/>
            <person name="Priest M."/>
            <person name="Roberts A."/>
            <person name="Saif S."/>
            <person name="Shea T."/>
            <person name="Sisk P."/>
            <person name="Sykes S."/>
            <person name="Wortman J."/>
            <person name="Nusbaum C."/>
            <person name="Birren B."/>
        </authorList>
    </citation>
    <scope>NUCLEOTIDE SEQUENCE [LARGE SCALE GENOMIC DNA]</scope>
    <source>
        <strain evidence="2">ATCC 38817</strain>
    </source>
</reference>
<dbReference type="InterPro" id="IPR006212">
    <property type="entry name" value="Furin_repeat"/>
</dbReference>
<dbReference type="EMBL" id="KB932210">
    <property type="protein sequence ID" value="KCV68122.1"/>
    <property type="molecule type" value="Genomic_DNA"/>
</dbReference>
<feature type="chain" id="PRO_5001571723" description="TNFR-Cys domain-containing protein" evidence="1">
    <location>
        <begin position="37"/>
        <end position="813"/>
    </location>
</feature>
<protein>
    <recommendedName>
        <fullName evidence="4">TNFR-Cys domain-containing protein</fullName>
    </recommendedName>
</protein>
<dbReference type="InterPro" id="IPR009030">
    <property type="entry name" value="Growth_fac_rcpt_cys_sf"/>
</dbReference>
<keyword evidence="3" id="KW-1185">Reference proteome</keyword>
<organism evidence="2">
    <name type="scientific">Fonticula alba</name>
    <name type="common">Slime mold</name>
    <dbReference type="NCBI Taxonomy" id="691883"/>
    <lineage>
        <taxon>Eukaryota</taxon>
        <taxon>Rotosphaerida</taxon>
        <taxon>Fonticulaceae</taxon>
        <taxon>Fonticula</taxon>
    </lineage>
</organism>
<evidence type="ECO:0008006" key="4">
    <source>
        <dbReference type="Google" id="ProtNLM"/>
    </source>
</evidence>
<gene>
    <name evidence="2" type="ORF">H696_05380</name>
</gene>
<evidence type="ECO:0000313" key="3">
    <source>
        <dbReference type="Proteomes" id="UP000030693"/>
    </source>
</evidence>
<evidence type="ECO:0000313" key="2">
    <source>
        <dbReference type="EMBL" id="KCV68122.1"/>
    </source>
</evidence>
<dbReference type="RefSeq" id="XP_009497496.1">
    <property type="nucleotide sequence ID" value="XM_009499221.1"/>
</dbReference>
<dbReference type="Gene3D" id="2.10.220.10">
    <property type="entry name" value="Hormone Receptor, Insulin-like Growth Factor Receptor 1, Chain A, domain 2"/>
    <property type="match status" value="1"/>
</dbReference>
<feature type="signal peptide" evidence="1">
    <location>
        <begin position="1"/>
        <end position="36"/>
    </location>
</feature>
<dbReference type="GeneID" id="20530105"/>
<accession>A0A058Z3M4</accession>
<evidence type="ECO:0000256" key="1">
    <source>
        <dbReference type="SAM" id="SignalP"/>
    </source>
</evidence>
<dbReference type="AlphaFoldDB" id="A0A058Z3M4"/>
<dbReference type="Proteomes" id="UP000030693">
    <property type="component" value="Unassembled WGS sequence"/>
</dbReference>
<keyword evidence="1" id="KW-0732">Signal</keyword>
<sequence>MGPMRPGAGPSHGRLPALLPLLRLLPLLLGVLLAAGREGASQAPALALAPEQPPQVPYCLAPLPLFDQPSRLEFQSLEHGRPSSTLVLRDSNALTLLSQDQLTVSAWSELRHGALFHSEQKTHQVLSLGSSAPGLPHGSVVHVIRADTPRPALVAFSPTEARLLLSDGSGAIFTDAGMVLLAATASSHNHASLLVVDSQNLVRVVSLLNSAASDLMITGLTGTPGLRALRGSGYTFHLWDASTYHFLDLSLSLDPSSSSAEAVIRHVAVTRVSPSTPSDRDDLFFLLDNGTWLPCLACSSLAPVPGVPSPVFPHPGASLSGRVLAQPGFELRPSDHTGHFFFHEQASHNGTPDVLWRLDVSTDGLTFQPSRVLIPSEAGPLANLRLVNTYLGGRFVPVLAGTQLLLDHSHFSCDQDLTIVCDPEEPTGWRCKPGHQMSTFANDGRLCSACLPGFYYQRDSSTSQIECKPCPQQGCEVCTAASCLACQPGLLLARPATNQASCVQNCPEGLHQEGTLCLPLDTWTVEQPTLEQVAVSVKDDDGASLNPTESLIPTRLTMSSTEALLPWAAPLPLRPTHFLSLRNGILPLLIQPSADGSPPFRAIELFSLPAISFKVLDGLERVVSVANSRPVLELFYCLEGSSGGLRRVRVTCQTGSHQVPEQPCVAAFQIDNQFLLPGCDALAEIDANNLMVRVVGGLHFLLSTPSSDNWVIKPVSSLPTTGRPGILPALGLTSHNLLVFHQHGPGLGPSPRAVSLPLMVAGDPRVNATATSLLDPQGLAQLEMTSVLTLRATAPAPDHFLVGLRPDPSHPGR</sequence>
<dbReference type="SUPFAM" id="SSF57184">
    <property type="entry name" value="Growth factor receptor domain"/>
    <property type="match status" value="1"/>
</dbReference>
<name>A0A058Z3M4_FONAL</name>